<evidence type="ECO:0000259" key="10">
    <source>
        <dbReference type="PROSITE" id="PS50847"/>
    </source>
</evidence>
<dbReference type="CDD" id="cd00222">
    <property type="entry name" value="CollagenBindB"/>
    <property type="match status" value="9"/>
</dbReference>
<dbReference type="InterPro" id="IPR041171">
    <property type="entry name" value="SDR_Ig"/>
</dbReference>
<feature type="compositionally biased region" description="Acidic residues" evidence="7">
    <location>
        <begin position="49"/>
        <end position="58"/>
    </location>
</feature>
<evidence type="ECO:0000256" key="8">
    <source>
        <dbReference type="SAM" id="Phobius"/>
    </source>
</evidence>
<reference evidence="11" key="1">
    <citation type="submission" date="2013-06" db="EMBL/GenBank/DDBJ databases">
        <authorList>
            <person name="Weinstock G."/>
            <person name="Sodergren E."/>
            <person name="Clifton S."/>
            <person name="Fulton L."/>
            <person name="Fulton B."/>
            <person name="Courtney L."/>
            <person name="Fronick C."/>
            <person name="Harrison M."/>
            <person name="Strong C."/>
            <person name="Farmer C."/>
            <person name="Delahaunty K."/>
            <person name="Markovic C."/>
            <person name="Hall O."/>
            <person name="Minx P."/>
            <person name="Tomlinson C."/>
            <person name="Mitreva M."/>
            <person name="Nelson J."/>
            <person name="Hou S."/>
            <person name="Wollam A."/>
            <person name="Pepin K.H."/>
            <person name="Johnson M."/>
            <person name="Bhonagiri V."/>
            <person name="Nash W.E."/>
            <person name="Warren W."/>
            <person name="Chinwalla A."/>
            <person name="Mardis E.R."/>
            <person name="Wilson R.K."/>
        </authorList>
    </citation>
    <scope>NUCLEOTIDE SEQUENCE [LARGE SCALE GENOMIC DNA]</scope>
    <source>
        <strain evidence="11">ATCC 49176</strain>
    </source>
</reference>
<evidence type="ECO:0000313" key="11">
    <source>
        <dbReference type="EMBL" id="ESK65993.1"/>
    </source>
</evidence>
<dbReference type="HOGENOM" id="CLU_002287_0_1_9"/>
<dbReference type="InterPro" id="IPR013783">
    <property type="entry name" value="Ig-like_fold"/>
</dbReference>
<dbReference type="STRING" id="592010.GCWU000182_000727"/>
<evidence type="ECO:0000256" key="2">
    <source>
        <dbReference type="ARBA" id="ARBA00007257"/>
    </source>
</evidence>
<comment type="similarity">
    <text evidence="2">Belongs to the serine-aspartate repeat-containing protein (SDr) family.</text>
</comment>
<organism evidence="11 12">
    <name type="scientific">Abiotrophia defectiva ATCC 49176</name>
    <dbReference type="NCBI Taxonomy" id="592010"/>
    <lineage>
        <taxon>Bacteria</taxon>
        <taxon>Bacillati</taxon>
        <taxon>Bacillota</taxon>
        <taxon>Bacilli</taxon>
        <taxon>Lactobacillales</taxon>
        <taxon>Aerococcaceae</taxon>
        <taxon>Abiotrophia</taxon>
    </lineage>
</organism>
<evidence type="ECO:0000256" key="3">
    <source>
        <dbReference type="ARBA" id="ARBA00022512"/>
    </source>
</evidence>
<gene>
    <name evidence="11" type="ORF">GCWU000182_000727</name>
</gene>
<evidence type="ECO:0000256" key="4">
    <source>
        <dbReference type="ARBA" id="ARBA00022525"/>
    </source>
</evidence>
<keyword evidence="4" id="KW-0964">Secreted</keyword>
<dbReference type="SUPFAM" id="SSF49401">
    <property type="entry name" value="Bacterial adhesins"/>
    <property type="match status" value="2"/>
</dbReference>
<keyword evidence="11" id="KW-0176">Collagen</keyword>
<evidence type="ECO:0000256" key="9">
    <source>
        <dbReference type="SAM" id="SignalP"/>
    </source>
</evidence>
<dbReference type="EMBL" id="ACIN03000004">
    <property type="protein sequence ID" value="ESK65993.1"/>
    <property type="molecule type" value="Genomic_DNA"/>
</dbReference>
<feature type="chain" id="PRO_5004808747" evidence="9">
    <location>
        <begin position="27"/>
        <end position="1357"/>
    </location>
</feature>
<sequence>MKKWQYYLTLLVLLLSSVLSPVSAWAQEVAAPQETSALVGDSQAQPEAEATEESEEGLDSNLPSDVDLDELIRQAPNVKAVPNVVTRIYATTRDGKPITKNLLKWEAFRINVDFTLPNNVIKAGDTTVIEVPSTLAFTEVSNFEVRDSSGQHVVATATIQPGARTVTLTYTSYAQNNSDITGNLFFYARINHAEVTEKGNVDLNFVVENKQIPGGSVPFEGAPIPKGNPMDKSGWQLPGQPNKIRYIVAVNRRGEQRKHVVIRDYLKDEGLAIDQSSVSITKGHWVYQNGGWVLQNAANAAGSYNITWDQGNAGFTIDFGDLDTQTGFEILYTVNIPYDAADGEKFGNYAAMNDANGTVAYTNYDYSYSIAGGNAEGYTFVVKVHKHDGQGKDLAGAEFEVVRDANKKVVGKIVTDAQGNGQVAGLLRDAYTLREIKAPDGYQLSNEEIKIQGGDFGADKSVLKQVVNVPAVTTVDVRGTKTWSDAENQDGLRPEQVTIKLLANGTETGQTTTATAANGWTYEFTGLDAKDAQGQAITYSVAEEAVTGYTSTVNGYDITNSHTPETVSIQGTKTWEDGDNQDGLRPEQITVKLLADGVETGQTTTATAANNWTYEFSNLPKNKAGKAISYSVAEEAVAGYNTTVNGYDLTNNHATDLTSVSGTKTWQDNDDQDGLRPGQVTIKLLADGVETGQKAVASAANNWTYEFSNLPKNKAGKAITYSVAEEAVAGYTASVNGYNIANSHTPETVSVQGTKTWQDNDNQDGVRPEQVTIKLLADGVETGQTAVANAANNWTYEFSNLPKNKAGKAITYSVQEEAVAEYTASYQAYNVTNSHTPGQTSHTVQKVWDDGQNQDGLRPVELKVQLYADDQKYGDEISLTAANNWTYTWSQLPEKAQGKAISYQAREVSVPEGYQADQPSTQAGVTTLTNHHTPEVTSVSGTKTWKDNNNQDGVRPERIKVNLLADGVLKASKEVSAADNWSYSFDNLPKFAAGQAVVYTITEDAVAEYSTQVEGYNLTNSHTPGQTSLTVTKQWQDQGDQDGLRPSQIQVQLYADGVASGSPVTLTAANNWVYTWSGLAEKANGKTIEYSVKEVDQPSGYTSTTSQVSPGNVLIVNQHTPATTEVKGQKTWDDANNQDGKRPESVTVQLYADGQVVASQVVTAANNWTYSFSNLPQFAKGKTISYSVQELVDAGLDKAGYRPSYEAYNIANHYKPEVTTFEVRKVWNDQNDQDKLRPSQIQVQLYADGKAFGEPVTLKADNDWRHVFSDLAKYQEGKEVVYTVEEVAVPSGYSVTSSQTGVNQVTLTNTHQPKRPEDPGKKDLPKTGSAETFSLALAGLMAMTGLGILWGAKHRQA</sequence>
<keyword evidence="8" id="KW-1133">Transmembrane helix</keyword>
<dbReference type="Pfam" id="PF00746">
    <property type="entry name" value="Gram_pos_anchor"/>
    <property type="match status" value="1"/>
</dbReference>
<dbReference type="PANTHER" id="PTHR36108:SF13">
    <property type="entry name" value="COLOSSIN-B-RELATED"/>
    <property type="match status" value="1"/>
</dbReference>
<dbReference type="RefSeq" id="WP_023391378.1">
    <property type="nucleotide sequence ID" value="NZ_KI535340.1"/>
</dbReference>
<dbReference type="InterPro" id="IPR019931">
    <property type="entry name" value="LPXTG_anchor"/>
</dbReference>
<accession>W1Q431</accession>
<dbReference type="Pfam" id="PF17802">
    <property type="entry name" value="SpaA"/>
    <property type="match status" value="1"/>
</dbReference>
<dbReference type="InterPro" id="IPR008966">
    <property type="entry name" value="Adhesion_dom_sf"/>
</dbReference>
<evidence type="ECO:0000256" key="5">
    <source>
        <dbReference type="ARBA" id="ARBA00022729"/>
    </source>
</evidence>
<keyword evidence="5 9" id="KW-0732">Signal</keyword>
<dbReference type="NCBIfam" id="TIGR01167">
    <property type="entry name" value="LPXTG_anchor"/>
    <property type="match status" value="1"/>
</dbReference>
<dbReference type="Pfam" id="PF17961">
    <property type="entry name" value="Big_8"/>
    <property type="match status" value="1"/>
</dbReference>
<dbReference type="SUPFAM" id="SSF49478">
    <property type="entry name" value="Cna protein B-type domain"/>
    <property type="match status" value="9"/>
</dbReference>
<evidence type="ECO:0000256" key="6">
    <source>
        <dbReference type="ARBA" id="ARBA00023088"/>
    </source>
</evidence>
<dbReference type="PANTHER" id="PTHR36108">
    <property type="entry name" value="COLOSSIN-B-RELATED"/>
    <property type="match status" value="1"/>
</dbReference>
<dbReference type="GeneID" id="84816813"/>
<dbReference type="InterPro" id="IPR041033">
    <property type="entry name" value="SpaA_PFL_dom_1"/>
</dbReference>
<feature type="transmembrane region" description="Helical" evidence="8">
    <location>
        <begin position="1333"/>
        <end position="1352"/>
    </location>
</feature>
<keyword evidence="3" id="KW-0134">Cell wall</keyword>
<dbReference type="OrthoDB" id="1744455at2"/>
<keyword evidence="8" id="KW-0472">Membrane</keyword>
<evidence type="ECO:0000256" key="1">
    <source>
        <dbReference type="ARBA" id="ARBA00004168"/>
    </source>
</evidence>
<name>W1Q431_ABIDE</name>
<keyword evidence="6" id="KW-0572">Peptidoglycan-anchor</keyword>
<feature type="domain" description="Gram-positive cocci surface proteins LPxTG" evidence="10">
    <location>
        <begin position="1324"/>
        <end position="1357"/>
    </location>
</feature>
<keyword evidence="8" id="KW-0812">Transmembrane</keyword>
<comment type="caution">
    <text evidence="11">The sequence shown here is derived from an EMBL/GenBank/DDBJ whole genome shotgun (WGS) entry which is preliminary data.</text>
</comment>
<dbReference type="Gene3D" id="2.60.40.10">
    <property type="entry name" value="Immunoglobulins"/>
    <property type="match status" value="1"/>
</dbReference>
<evidence type="ECO:0000313" key="12">
    <source>
        <dbReference type="Proteomes" id="UP000019050"/>
    </source>
</evidence>
<dbReference type="PROSITE" id="PS50847">
    <property type="entry name" value="GRAM_POS_ANCHORING"/>
    <property type="match status" value="1"/>
</dbReference>
<evidence type="ECO:0000256" key="7">
    <source>
        <dbReference type="SAM" id="MobiDB-lite"/>
    </source>
</evidence>
<dbReference type="Gene3D" id="2.60.40.1140">
    <property type="entry name" value="Collagen-binding surface protein Cna, B-type domain"/>
    <property type="match status" value="9"/>
</dbReference>
<dbReference type="InterPro" id="IPR008454">
    <property type="entry name" value="Collagen-bd_Cna-like_B-typ_dom"/>
</dbReference>
<dbReference type="GO" id="GO:0007155">
    <property type="term" value="P:cell adhesion"/>
    <property type="evidence" value="ECO:0007669"/>
    <property type="project" value="InterPro"/>
</dbReference>
<dbReference type="eggNOG" id="COG4932">
    <property type="taxonomic scope" value="Bacteria"/>
</dbReference>
<feature type="signal peptide" evidence="9">
    <location>
        <begin position="1"/>
        <end position="26"/>
    </location>
</feature>
<feature type="compositionally biased region" description="Polar residues" evidence="7">
    <location>
        <begin position="1299"/>
        <end position="1311"/>
    </location>
</feature>
<dbReference type="InterPro" id="IPR011252">
    <property type="entry name" value="Fibrogen-bd_dom1"/>
</dbReference>
<dbReference type="Proteomes" id="UP000019050">
    <property type="component" value="Unassembled WGS sequence"/>
</dbReference>
<comment type="subcellular location">
    <subcellularLocation>
        <location evidence="1">Secreted</location>
        <location evidence="1">Cell wall</location>
        <topology evidence="1">Peptidoglycan-anchor</topology>
    </subcellularLocation>
</comment>
<feature type="compositionally biased region" description="Basic and acidic residues" evidence="7">
    <location>
        <begin position="1314"/>
        <end position="1325"/>
    </location>
</feature>
<protein>
    <submittedName>
        <fullName evidence="11">Collagen adhesin family protein</fullName>
    </submittedName>
</protein>
<dbReference type="Gene3D" id="2.60.40.1280">
    <property type="match status" value="1"/>
</dbReference>
<feature type="region of interest" description="Disordered" evidence="7">
    <location>
        <begin position="1299"/>
        <end position="1327"/>
    </location>
</feature>
<keyword evidence="12" id="KW-1185">Reference proteome</keyword>
<dbReference type="Pfam" id="PF05738">
    <property type="entry name" value="Cna_B"/>
    <property type="match status" value="9"/>
</dbReference>
<proteinExistence type="inferred from homology"/>
<feature type="region of interest" description="Disordered" evidence="7">
    <location>
        <begin position="36"/>
        <end position="63"/>
    </location>
</feature>